<comment type="similarity">
    <text evidence="3 4">In the C-terminal section; belongs to the PPC synthetase family.</text>
</comment>
<dbReference type="EMBL" id="VUNR01000015">
    <property type="protein sequence ID" value="MSU09021.1"/>
    <property type="molecule type" value="Genomic_DNA"/>
</dbReference>
<comment type="caution">
    <text evidence="7">The sequence shown here is derived from an EMBL/GenBank/DDBJ whole genome shotgun (WGS) entry which is preliminary data.</text>
</comment>
<evidence type="ECO:0000259" key="6">
    <source>
        <dbReference type="Pfam" id="PF04127"/>
    </source>
</evidence>
<feature type="binding site" evidence="3">
    <location>
        <position position="354"/>
    </location>
    <ligand>
        <name>CTP</name>
        <dbReference type="ChEBI" id="CHEBI:37563"/>
    </ligand>
</feature>
<comment type="catalytic activity">
    <reaction evidence="3 4">
        <text>N-[(R)-4-phosphopantothenoyl]-L-cysteine + H(+) = (R)-4'-phosphopantetheine + CO2</text>
        <dbReference type="Rhea" id="RHEA:16793"/>
        <dbReference type="ChEBI" id="CHEBI:15378"/>
        <dbReference type="ChEBI" id="CHEBI:16526"/>
        <dbReference type="ChEBI" id="CHEBI:59458"/>
        <dbReference type="ChEBI" id="CHEBI:61723"/>
        <dbReference type="EC" id="4.1.1.36"/>
    </reaction>
</comment>
<dbReference type="EC" id="4.1.1.36" evidence="3"/>
<evidence type="ECO:0000313" key="8">
    <source>
        <dbReference type="Proteomes" id="UP000433181"/>
    </source>
</evidence>
<feature type="binding site" evidence="3">
    <location>
        <begin position="321"/>
        <end position="324"/>
    </location>
    <ligand>
        <name>CTP</name>
        <dbReference type="ChEBI" id="CHEBI:37563"/>
    </ligand>
</feature>
<dbReference type="Gene3D" id="3.40.50.10300">
    <property type="entry name" value="CoaB-like"/>
    <property type="match status" value="1"/>
</dbReference>
<feature type="active site" description="Proton donor" evidence="3">
    <location>
        <position position="157"/>
    </location>
</feature>
<comment type="cofactor">
    <cofactor evidence="3">
        <name>FMN</name>
        <dbReference type="ChEBI" id="CHEBI:58210"/>
    </cofactor>
    <text evidence="3">Binds 1 FMN per subunit.</text>
</comment>
<dbReference type="UniPathway" id="UPA00241">
    <property type="reaction ID" value="UER00353"/>
</dbReference>
<evidence type="ECO:0000256" key="2">
    <source>
        <dbReference type="ARBA" id="ARBA00023239"/>
    </source>
</evidence>
<dbReference type="InterPro" id="IPR036551">
    <property type="entry name" value="Flavin_trans-like"/>
</dbReference>
<dbReference type="GeneID" id="96778954"/>
<dbReference type="GO" id="GO:0015941">
    <property type="term" value="P:pantothenate catabolic process"/>
    <property type="evidence" value="ECO:0007669"/>
    <property type="project" value="InterPro"/>
</dbReference>
<protein>
    <recommendedName>
        <fullName evidence="3">Coenzyme A biosynthesis bifunctional protein CoaBC</fullName>
    </recommendedName>
    <alternativeName>
        <fullName evidence="3">DNA/pantothenate metabolism flavoprotein</fullName>
    </alternativeName>
    <alternativeName>
        <fullName evidence="3">Phosphopantothenoylcysteine synthetase/decarboxylase</fullName>
        <shortName evidence="3">PPCS-PPCDC</shortName>
    </alternativeName>
    <domain>
        <recommendedName>
            <fullName evidence="3">Phosphopantothenoylcysteine decarboxylase</fullName>
            <shortName evidence="3">PPC decarboxylase</shortName>
            <shortName evidence="3">PPC-DC</shortName>
            <ecNumber evidence="3">4.1.1.36</ecNumber>
        </recommendedName>
        <alternativeName>
            <fullName evidence="3">CoaC</fullName>
        </alternativeName>
    </domain>
    <domain>
        <recommendedName>
            <fullName evidence="3">Phosphopantothenate--cysteine ligase</fullName>
            <ecNumber evidence="3">6.3.2.5</ecNumber>
        </recommendedName>
        <alternativeName>
            <fullName evidence="3">CoaB</fullName>
        </alternativeName>
        <alternativeName>
            <fullName evidence="3">Phosphopantothenoylcysteine synthetase</fullName>
            <shortName evidence="3">PPC synthetase</shortName>
            <shortName evidence="3">PPC-S</shortName>
        </alternativeName>
    </domain>
</protein>
<dbReference type="PANTHER" id="PTHR14359">
    <property type="entry name" value="HOMO-OLIGOMERIC FLAVIN CONTAINING CYS DECARBOXYLASE FAMILY"/>
    <property type="match status" value="1"/>
</dbReference>
<dbReference type="Pfam" id="PF04127">
    <property type="entry name" value="DFP"/>
    <property type="match status" value="1"/>
</dbReference>
<dbReference type="Gene3D" id="3.40.50.1950">
    <property type="entry name" value="Flavin prenyltransferase-like"/>
    <property type="match status" value="1"/>
</dbReference>
<gene>
    <name evidence="3 7" type="primary">coaBC</name>
    <name evidence="7" type="ORF">FYJ84_08495</name>
</gene>
<comment type="cofactor">
    <cofactor evidence="3">
        <name>Mg(2+)</name>
        <dbReference type="ChEBI" id="CHEBI:18420"/>
    </cofactor>
</comment>
<dbReference type="SUPFAM" id="SSF52507">
    <property type="entry name" value="Homo-oligomeric flavin-containing Cys decarboxylases, HFCD"/>
    <property type="match status" value="1"/>
</dbReference>
<proteinExistence type="inferred from homology"/>
<evidence type="ECO:0000259" key="5">
    <source>
        <dbReference type="Pfam" id="PF02441"/>
    </source>
</evidence>
<keyword evidence="3" id="KW-0460">Magnesium</keyword>
<comment type="pathway">
    <text evidence="3 4">Cofactor biosynthesis; coenzyme A biosynthesis; CoA from (R)-pantothenate: step 3/5.</text>
</comment>
<dbReference type="RefSeq" id="WP_154407187.1">
    <property type="nucleotide sequence ID" value="NZ_VUNR01000015.1"/>
</dbReference>
<feature type="binding site" evidence="3">
    <location>
        <position position="305"/>
    </location>
    <ligand>
        <name>CTP</name>
        <dbReference type="ChEBI" id="CHEBI:37563"/>
    </ligand>
</feature>
<comment type="pathway">
    <text evidence="3 4">Cofactor biosynthesis; coenzyme A biosynthesis; CoA from (R)-pantothenate: step 2/5.</text>
</comment>
<keyword evidence="3 4" id="KW-0285">Flavoprotein</keyword>
<evidence type="ECO:0000256" key="1">
    <source>
        <dbReference type="ARBA" id="ARBA00022793"/>
    </source>
</evidence>
<comment type="function">
    <text evidence="4">Catalyzes two steps in the biosynthesis of coenzyme A. In the first step cysteine is conjugated to 4'-phosphopantothenate to form 4-phosphopantothenoylcysteine, in the latter compound is decarboxylated to form 4'-phosphopantotheine.</text>
</comment>
<organism evidence="7 8">
    <name type="scientific">Anaerovibrio slackiae</name>
    <dbReference type="NCBI Taxonomy" id="2652309"/>
    <lineage>
        <taxon>Bacteria</taxon>
        <taxon>Bacillati</taxon>
        <taxon>Bacillota</taxon>
        <taxon>Negativicutes</taxon>
        <taxon>Selenomonadales</taxon>
        <taxon>Selenomonadaceae</taxon>
        <taxon>Anaerovibrio</taxon>
    </lineage>
</organism>
<dbReference type="GO" id="GO:0015937">
    <property type="term" value="P:coenzyme A biosynthetic process"/>
    <property type="evidence" value="ECO:0007669"/>
    <property type="project" value="UniProtKB-UniRule"/>
</dbReference>
<keyword evidence="2 3" id="KW-0456">Lyase</keyword>
<dbReference type="GO" id="GO:0046872">
    <property type="term" value="F:metal ion binding"/>
    <property type="evidence" value="ECO:0007669"/>
    <property type="project" value="UniProtKB-KW"/>
</dbReference>
<comment type="function">
    <text evidence="3">Catalyzes two sequential steps in the biosynthesis of coenzyme A. In the first step cysteine is conjugated to 4'-phosphopantothenate to form 4-phosphopantothenoylcysteine. In the second step the latter compound is decarboxylated to form 4'-phosphopantotheine.</text>
</comment>
<feature type="binding site" evidence="3">
    <location>
        <position position="295"/>
    </location>
    <ligand>
        <name>CTP</name>
        <dbReference type="ChEBI" id="CHEBI:37563"/>
    </ligand>
</feature>
<dbReference type="Pfam" id="PF02441">
    <property type="entry name" value="Flavoprotein"/>
    <property type="match status" value="1"/>
</dbReference>
<keyword evidence="3 4" id="KW-0288">FMN</keyword>
<dbReference type="HAMAP" id="MF_02225">
    <property type="entry name" value="CoaBC"/>
    <property type="match status" value="1"/>
</dbReference>
<dbReference type="NCBIfam" id="TIGR00521">
    <property type="entry name" value="coaBC_dfp"/>
    <property type="match status" value="1"/>
</dbReference>
<evidence type="ECO:0000313" key="7">
    <source>
        <dbReference type="EMBL" id="MSU09021.1"/>
    </source>
</evidence>
<keyword evidence="3" id="KW-0511">Multifunctional enzyme</keyword>
<name>A0A6I2UIM6_9FIRM</name>
<dbReference type="EC" id="6.3.2.5" evidence="3"/>
<keyword evidence="3" id="KW-0479">Metal-binding</keyword>
<dbReference type="InterPro" id="IPR005252">
    <property type="entry name" value="CoaBC"/>
</dbReference>
<feature type="domain" description="DNA/pantothenate metabolism flavoprotein C-terminal" evidence="6">
    <location>
        <begin position="202"/>
        <end position="412"/>
    </location>
</feature>
<evidence type="ECO:0000256" key="3">
    <source>
        <dbReference type="HAMAP-Rule" id="MF_02225"/>
    </source>
</evidence>
<dbReference type="GO" id="GO:0071513">
    <property type="term" value="C:phosphopantothenoylcysteine decarboxylase complex"/>
    <property type="evidence" value="ECO:0007669"/>
    <property type="project" value="TreeGrafter"/>
</dbReference>
<dbReference type="InterPro" id="IPR007085">
    <property type="entry name" value="DNA/pantothenate-metab_flavo_C"/>
</dbReference>
<comment type="caution">
    <text evidence="3">Lacks conserved residue(s) required for the propagation of feature annotation.</text>
</comment>
<feature type="region of interest" description="Phosphopantothenate--cysteine ligase" evidence="3">
    <location>
        <begin position="207"/>
        <end position="415"/>
    </location>
</feature>
<dbReference type="PANTHER" id="PTHR14359:SF6">
    <property type="entry name" value="PHOSPHOPANTOTHENOYLCYSTEINE DECARBOXYLASE"/>
    <property type="match status" value="1"/>
</dbReference>
<dbReference type="InterPro" id="IPR003382">
    <property type="entry name" value="Flavoprotein"/>
</dbReference>
<feature type="region of interest" description="Phosphopantothenoylcysteine decarboxylase" evidence="3">
    <location>
        <begin position="1"/>
        <end position="206"/>
    </location>
</feature>
<evidence type="ECO:0000256" key="4">
    <source>
        <dbReference type="RuleBase" id="RU364078"/>
    </source>
</evidence>
<accession>A0A6I2UIM6</accession>
<keyword evidence="3 4" id="KW-0436">Ligase</keyword>
<comment type="catalytic activity">
    <reaction evidence="3 4">
        <text>(R)-4'-phosphopantothenate + L-cysteine + CTP = N-[(R)-4-phosphopantothenoyl]-L-cysteine + CMP + diphosphate + H(+)</text>
        <dbReference type="Rhea" id="RHEA:19397"/>
        <dbReference type="ChEBI" id="CHEBI:10986"/>
        <dbReference type="ChEBI" id="CHEBI:15378"/>
        <dbReference type="ChEBI" id="CHEBI:33019"/>
        <dbReference type="ChEBI" id="CHEBI:35235"/>
        <dbReference type="ChEBI" id="CHEBI:37563"/>
        <dbReference type="ChEBI" id="CHEBI:59458"/>
        <dbReference type="ChEBI" id="CHEBI:60377"/>
        <dbReference type="EC" id="6.3.2.5"/>
    </reaction>
</comment>
<feature type="domain" description="Flavoprotein" evidence="5">
    <location>
        <begin position="5"/>
        <end position="175"/>
    </location>
</feature>
<dbReference type="GO" id="GO:0004632">
    <property type="term" value="F:phosphopantothenate--cysteine ligase activity"/>
    <property type="evidence" value="ECO:0007669"/>
    <property type="project" value="UniProtKB-UniRule"/>
</dbReference>
<dbReference type="AlphaFoldDB" id="A0A6I2UIM6"/>
<dbReference type="SUPFAM" id="SSF102645">
    <property type="entry name" value="CoaB-like"/>
    <property type="match status" value="1"/>
</dbReference>
<dbReference type="Proteomes" id="UP000433181">
    <property type="component" value="Unassembled WGS sequence"/>
</dbReference>
<keyword evidence="1 3" id="KW-0210">Decarboxylase</keyword>
<feature type="binding site" evidence="3">
    <location>
        <position position="358"/>
    </location>
    <ligand>
        <name>CTP</name>
        <dbReference type="ChEBI" id="CHEBI:37563"/>
    </ligand>
</feature>
<dbReference type="InterPro" id="IPR035929">
    <property type="entry name" value="CoaB-like_sf"/>
</dbReference>
<feature type="binding site" evidence="3">
    <location>
        <position position="340"/>
    </location>
    <ligand>
        <name>CTP</name>
        <dbReference type="ChEBI" id="CHEBI:37563"/>
    </ligand>
</feature>
<comment type="similarity">
    <text evidence="3 4">In the N-terminal section; belongs to the HFCD (homo-oligomeric flavin containing Cys decarboxylase) superfamily.</text>
</comment>
<dbReference type="GO" id="GO:0004633">
    <property type="term" value="F:phosphopantothenoylcysteine decarboxylase activity"/>
    <property type="evidence" value="ECO:0007669"/>
    <property type="project" value="UniProtKB-UniRule"/>
</dbReference>
<reference evidence="7 8" key="1">
    <citation type="submission" date="2019-08" db="EMBL/GenBank/DDBJ databases">
        <title>In-depth cultivation of the pig gut microbiome towards novel bacterial diversity and tailored functional studies.</title>
        <authorList>
            <person name="Wylensek D."/>
            <person name="Hitch T.C.A."/>
            <person name="Clavel T."/>
        </authorList>
    </citation>
    <scope>NUCLEOTIDE SEQUENCE [LARGE SCALE GENOMIC DNA]</scope>
    <source>
        <strain evidence="7 8">WCA-693-APC-5D-A</strain>
    </source>
</reference>
<dbReference type="GO" id="GO:0010181">
    <property type="term" value="F:FMN binding"/>
    <property type="evidence" value="ECO:0007669"/>
    <property type="project" value="UniProtKB-UniRule"/>
</dbReference>
<sequence>MLNGKKIVLGVTGGIAAYKCVDLASRLRKKGAEVHVILTRGAQNFVTETAMREISGNPVITSMWGEIHNYDVEHIALATLADVVLIAPATANVLAKAAAGIADDMLTTTVLATRAPIFFAPAMNSNMYENPVTQRNITTLQQRGWQLIPPASGHLACGTSGIGRMPEPSELVEVLENYFAGEGGSVESADGNTMDSTMGNTMQGLKLLVTAAGTREPIDPVRYIGNRSSGKMGYAIAEAAARLGAEVTLISGPSALQPPAGVEFFGVESAREMRQLVQERFPACDIVIKAAAVADYRVKNVSDQKIKKNDAELTLVLEKNPDILKELGEMKQPHQTLVGFAAETQNLLQYAKGKLEKKNLDMIVANDVSKPQAGFNVDTNLIKLLKRDGSIEELPLMSKKELAYIILDRVMKLRM</sequence>
<keyword evidence="8" id="KW-1185">Reference proteome</keyword>